<comment type="caution">
    <text evidence="9">The sequence shown here is derived from an EMBL/GenBank/DDBJ whole genome shotgun (WGS) entry which is preliminary data.</text>
</comment>
<organism evidence="9 10">
    <name type="scientific">Cronartium quercuum f. sp. fusiforme G11</name>
    <dbReference type="NCBI Taxonomy" id="708437"/>
    <lineage>
        <taxon>Eukaryota</taxon>
        <taxon>Fungi</taxon>
        <taxon>Dikarya</taxon>
        <taxon>Basidiomycota</taxon>
        <taxon>Pucciniomycotina</taxon>
        <taxon>Pucciniomycetes</taxon>
        <taxon>Pucciniales</taxon>
        <taxon>Coleosporiaceae</taxon>
        <taxon>Cronartium</taxon>
    </lineage>
</organism>
<feature type="domain" description="Major facilitator superfamily (MFS) profile" evidence="8">
    <location>
        <begin position="37"/>
        <end position="525"/>
    </location>
</feature>
<feature type="transmembrane region" description="Helical" evidence="7">
    <location>
        <begin position="230"/>
        <end position="250"/>
    </location>
</feature>
<keyword evidence="4 7" id="KW-1133">Transmembrane helix</keyword>
<sequence length="529" mass="56706">MSQSESTPLLQPSPDHDHDYEPPQLPIELPTRTKLTIFAATWTAVFLGALDSTIIATLSSSIASSFEAAHQLTWLATAYLLSITAASPLYGRLAHLLGRRRSLLIALSLFTLGTLFCALAPSMPILVIARFLAGCGGGGIMTTSSIIASDLVPLNRRGLVQGFANVWFGAGAALGGPLGGWLADGLGWRYAFIVQVPVLLLAMGLVAVFVVYRCEGEVGNRAEAIQRIDWWGSLVLVLWVGSLLLCLSFKNNQQYSWTDVRVLGTFFGFVGFFALFLHIEANLAFEPVLPIRMLKLRSPCCIAWTSFLISMVCFSVLYMYPIYLETVAGLSATEAGAHLIPNAVALALGSLFAGLVIRGSGRYRPITLAGVAVFGTGSVLMWTALRHAWVQWIAIIPVGFGFSSVTTSLLVGLMASVPLEDMAVATGLSYLFRYTGQVVGVGLNGAILQSVLVNELEHRITGPGAAEMIEKTRREASAVGRLPTERLREAARASYGEGLRAVFGVNLGLSVVAFGITCLVEEFGVRGRS</sequence>
<feature type="transmembrane region" description="Helical" evidence="7">
    <location>
        <begin position="159"/>
        <end position="182"/>
    </location>
</feature>
<dbReference type="GO" id="GO:0015174">
    <property type="term" value="F:basic amino acid transmembrane transporter activity"/>
    <property type="evidence" value="ECO:0007669"/>
    <property type="project" value="TreeGrafter"/>
</dbReference>
<dbReference type="GO" id="GO:0005886">
    <property type="term" value="C:plasma membrane"/>
    <property type="evidence" value="ECO:0007669"/>
    <property type="project" value="TreeGrafter"/>
</dbReference>
<feature type="transmembrane region" description="Helical" evidence="7">
    <location>
        <begin position="188"/>
        <end position="210"/>
    </location>
</feature>
<keyword evidence="3 7" id="KW-0812">Transmembrane</keyword>
<dbReference type="InterPro" id="IPR020846">
    <property type="entry name" value="MFS_dom"/>
</dbReference>
<evidence type="ECO:0000256" key="4">
    <source>
        <dbReference type="ARBA" id="ARBA00022989"/>
    </source>
</evidence>
<feature type="transmembrane region" description="Helical" evidence="7">
    <location>
        <begin position="71"/>
        <end position="91"/>
    </location>
</feature>
<evidence type="ECO:0000256" key="6">
    <source>
        <dbReference type="SAM" id="MobiDB-lite"/>
    </source>
</evidence>
<dbReference type="OrthoDB" id="3437016at2759"/>
<feature type="transmembrane region" description="Helical" evidence="7">
    <location>
        <begin position="501"/>
        <end position="520"/>
    </location>
</feature>
<feature type="transmembrane region" description="Helical" evidence="7">
    <location>
        <begin position="262"/>
        <end position="279"/>
    </location>
</feature>
<evidence type="ECO:0000256" key="7">
    <source>
        <dbReference type="SAM" id="Phobius"/>
    </source>
</evidence>
<protein>
    <recommendedName>
        <fullName evidence="8">Major facilitator superfamily (MFS) profile domain-containing protein</fullName>
    </recommendedName>
</protein>
<feature type="transmembrane region" description="Helical" evidence="7">
    <location>
        <begin position="366"/>
        <end position="385"/>
    </location>
</feature>
<keyword evidence="5 7" id="KW-0472">Membrane</keyword>
<dbReference type="PANTHER" id="PTHR23501:SF191">
    <property type="entry name" value="VACUOLAR BASIC AMINO ACID TRANSPORTER 4"/>
    <property type="match status" value="1"/>
</dbReference>
<dbReference type="SUPFAM" id="SSF103473">
    <property type="entry name" value="MFS general substrate transporter"/>
    <property type="match status" value="1"/>
</dbReference>
<name>A0A9P6NIJ6_9BASI</name>
<dbReference type="Gene3D" id="1.20.1250.20">
    <property type="entry name" value="MFS general substrate transporter like domains"/>
    <property type="match status" value="1"/>
</dbReference>
<feature type="region of interest" description="Disordered" evidence="6">
    <location>
        <begin position="1"/>
        <end position="25"/>
    </location>
</feature>
<dbReference type="InterPro" id="IPR011701">
    <property type="entry name" value="MFS"/>
</dbReference>
<feature type="transmembrane region" description="Helical" evidence="7">
    <location>
        <begin position="35"/>
        <end position="59"/>
    </location>
</feature>
<dbReference type="GO" id="GO:0000329">
    <property type="term" value="C:fungal-type vacuole membrane"/>
    <property type="evidence" value="ECO:0007669"/>
    <property type="project" value="TreeGrafter"/>
</dbReference>
<dbReference type="GO" id="GO:0012505">
    <property type="term" value="C:endomembrane system"/>
    <property type="evidence" value="ECO:0007669"/>
    <property type="project" value="UniProtKB-SubCell"/>
</dbReference>
<dbReference type="Proteomes" id="UP000886653">
    <property type="component" value="Unassembled WGS sequence"/>
</dbReference>
<proteinExistence type="predicted"/>
<feature type="transmembrane region" description="Helical" evidence="7">
    <location>
        <begin position="300"/>
        <end position="323"/>
    </location>
</feature>
<dbReference type="EMBL" id="MU167299">
    <property type="protein sequence ID" value="KAG0144241.1"/>
    <property type="molecule type" value="Genomic_DNA"/>
</dbReference>
<feature type="compositionally biased region" description="Polar residues" evidence="6">
    <location>
        <begin position="1"/>
        <end position="10"/>
    </location>
</feature>
<evidence type="ECO:0000256" key="2">
    <source>
        <dbReference type="ARBA" id="ARBA00022448"/>
    </source>
</evidence>
<reference evidence="9" key="1">
    <citation type="submission" date="2013-11" db="EMBL/GenBank/DDBJ databases">
        <title>Genome sequence of the fusiform rust pathogen reveals effectors for host alternation and coevolution with pine.</title>
        <authorList>
            <consortium name="DOE Joint Genome Institute"/>
            <person name="Smith K."/>
            <person name="Pendleton A."/>
            <person name="Kubisiak T."/>
            <person name="Anderson C."/>
            <person name="Salamov A."/>
            <person name="Aerts A."/>
            <person name="Riley R."/>
            <person name="Clum A."/>
            <person name="Lindquist E."/>
            <person name="Ence D."/>
            <person name="Campbell M."/>
            <person name="Kronenberg Z."/>
            <person name="Feau N."/>
            <person name="Dhillon B."/>
            <person name="Hamelin R."/>
            <person name="Burleigh J."/>
            <person name="Smith J."/>
            <person name="Yandell M."/>
            <person name="Nelson C."/>
            <person name="Grigoriev I."/>
            <person name="Davis J."/>
        </authorList>
    </citation>
    <scope>NUCLEOTIDE SEQUENCE</scope>
    <source>
        <strain evidence="9">G11</strain>
    </source>
</reference>
<evidence type="ECO:0000256" key="5">
    <source>
        <dbReference type="ARBA" id="ARBA00023136"/>
    </source>
</evidence>
<dbReference type="Pfam" id="PF07690">
    <property type="entry name" value="MFS_1"/>
    <property type="match status" value="1"/>
</dbReference>
<accession>A0A9P6NIJ6</accession>
<evidence type="ECO:0000256" key="3">
    <source>
        <dbReference type="ARBA" id="ARBA00022692"/>
    </source>
</evidence>
<feature type="transmembrane region" description="Helical" evidence="7">
    <location>
        <begin position="335"/>
        <end position="357"/>
    </location>
</feature>
<keyword evidence="10" id="KW-1185">Reference proteome</keyword>
<feature type="transmembrane region" description="Helical" evidence="7">
    <location>
        <begin position="127"/>
        <end position="147"/>
    </location>
</feature>
<comment type="subcellular location">
    <subcellularLocation>
        <location evidence="1">Endomembrane system</location>
        <topology evidence="1">Multi-pass membrane protein</topology>
    </subcellularLocation>
</comment>
<evidence type="ECO:0000256" key="1">
    <source>
        <dbReference type="ARBA" id="ARBA00004127"/>
    </source>
</evidence>
<gene>
    <name evidence="9" type="ORF">CROQUDRAFT_660198</name>
</gene>
<dbReference type="AlphaFoldDB" id="A0A9P6NIJ6"/>
<dbReference type="InterPro" id="IPR036259">
    <property type="entry name" value="MFS_trans_sf"/>
</dbReference>
<feature type="transmembrane region" description="Helical" evidence="7">
    <location>
        <begin position="103"/>
        <end position="121"/>
    </location>
</feature>
<dbReference type="PANTHER" id="PTHR23501">
    <property type="entry name" value="MAJOR FACILITATOR SUPERFAMILY"/>
    <property type="match status" value="1"/>
</dbReference>
<dbReference type="PROSITE" id="PS50850">
    <property type="entry name" value="MFS"/>
    <property type="match status" value="1"/>
</dbReference>
<evidence type="ECO:0000313" key="10">
    <source>
        <dbReference type="Proteomes" id="UP000886653"/>
    </source>
</evidence>
<evidence type="ECO:0000313" key="9">
    <source>
        <dbReference type="EMBL" id="KAG0144241.1"/>
    </source>
</evidence>
<evidence type="ECO:0000259" key="8">
    <source>
        <dbReference type="PROSITE" id="PS50850"/>
    </source>
</evidence>
<feature type="transmembrane region" description="Helical" evidence="7">
    <location>
        <begin position="391"/>
        <end position="419"/>
    </location>
</feature>
<keyword evidence="2" id="KW-0813">Transport</keyword>